<evidence type="ECO:0000313" key="12">
    <source>
        <dbReference type="EMBL" id="MBD1430169.1"/>
    </source>
</evidence>
<evidence type="ECO:0000256" key="1">
    <source>
        <dbReference type="ARBA" id="ARBA00004571"/>
    </source>
</evidence>
<evidence type="ECO:0000256" key="6">
    <source>
        <dbReference type="ARBA" id="ARBA00023136"/>
    </source>
</evidence>
<evidence type="ECO:0000313" key="13">
    <source>
        <dbReference type="Proteomes" id="UP000651271"/>
    </source>
</evidence>
<keyword evidence="4 8" id="KW-0812">Transmembrane</keyword>
<comment type="similarity">
    <text evidence="8 9">Belongs to the TonB-dependent receptor family.</text>
</comment>
<keyword evidence="5 9" id="KW-0798">TonB box</keyword>
<dbReference type="InterPro" id="IPR023997">
    <property type="entry name" value="TonB-dep_OMP_SusC/RagA_CS"/>
</dbReference>
<keyword evidence="7 8" id="KW-0998">Cell outer membrane</keyword>
<dbReference type="NCBIfam" id="TIGR04057">
    <property type="entry name" value="SusC_RagA_signa"/>
    <property type="match status" value="1"/>
</dbReference>
<dbReference type="Proteomes" id="UP000651271">
    <property type="component" value="Unassembled WGS sequence"/>
</dbReference>
<dbReference type="NCBIfam" id="TIGR04056">
    <property type="entry name" value="OMP_RagA_SusC"/>
    <property type="match status" value="1"/>
</dbReference>
<dbReference type="PROSITE" id="PS52016">
    <property type="entry name" value="TONB_DEPENDENT_REC_3"/>
    <property type="match status" value="1"/>
</dbReference>
<dbReference type="Gene3D" id="2.40.170.20">
    <property type="entry name" value="TonB-dependent receptor, beta-barrel domain"/>
    <property type="match status" value="1"/>
</dbReference>
<keyword evidence="6 8" id="KW-0472">Membrane</keyword>
<evidence type="ECO:0000259" key="10">
    <source>
        <dbReference type="Pfam" id="PF00593"/>
    </source>
</evidence>
<dbReference type="SUPFAM" id="SSF56935">
    <property type="entry name" value="Porins"/>
    <property type="match status" value="1"/>
</dbReference>
<protein>
    <submittedName>
        <fullName evidence="12">SusC/RagA family TonB-linked outer membrane protein</fullName>
    </submittedName>
</protein>
<evidence type="ECO:0000256" key="4">
    <source>
        <dbReference type="ARBA" id="ARBA00022692"/>
    </source>
</evidence>
<dbReference type="InterPro" id="IPR037066">
    <property type="entry name" value="Plug_dom_sf"/>
</dbReference>
<dbReference type="Pfam" id="PF00593">
    <property type="entry name" value="TonB_dep_Rec_b-barrel"/>
    <property type="match status" value="1"/>
</dbReference>
<evidence type="ECO:0000256" key="5">
    <source>
        <dbReference type="ARBA" id="ARBA00023077"/>
    </source>
</evidence>
<organism evidence="12 13">
    <name type="scientific">Sphingobacterium litopenaei</name>
    <dbReference type="NCBI Taxonomy" id="2763500"/>
    <lineage>
        <taxon>Bacteria</taxon>
        <taxon>Pseudomonadati</taxon>
        <taxon>Bacteroidota</taxon>
        <taxon>Sphingobacteriia</taxon>
        <taxon>Sphingobacteriales</taxon>
        <taxon>Sphingobacteriaceae</taxon>
        <taxon>Sphingobacterium</taxon>
    </lineage>
</organism>
<dbReference type="InterPro" id="IPR023996">
    <property type="entry name" value="TonB-dep_OMP_SusC/RagA"/>
</dbReference>
<dbReference type="EMBL" id="JACOIJ010000021">
    <property type="protein sequence ID" value="MBD1430169.1"/>
    <property type="molecule type" value="Genomic_DNA"/>
</dbReference>
<dbReference type="InterPro" id="IPR039426">
    <property type="entry name" value="TonB-dep_rcpt-like"/>
</dbReference>
<reference evidence="12 13" key="1">
    <citation type="submission" date="2020-08" db="EMBL/GenBank/DDBJ databases">
        <title>Sphingobacterium sp. DN04309 isolated from aquaculture water.</title>
        <authorList>
            <person name="Zhang M."/>
        </authorList>
    </citation>
    <scope>NUCLEOTIDE SEQUENCE [LARGE SCALE GENOMIC DNA]</scope>
    <source>
        <strain evidence="12 13">DN04309</strain>
    </source>
</reference>
<feature type="domain" description="TonB-dependent receptor plug" evidence="11">
    <location>
        <begin position="1"/>
        <end position="57"/>
    </location>
</feature>
<keyword evidence="2 8" id="KW-0813">Transport</keyword>
<dbReference type="Pfam" id="PF07715">
    <property type="entry name" value="Plug"/>
    <property type="match status" value="1"/>
</dbReference>
<evidence type="ECO:0000256" key="9">
    <source>
        <dbReference type="RuleBase" id="RU003357"/>
    </source>
</evidence>
<accession>A0ABR7YFU1</accession>
<dbReference type="InterPro" id="IPR000531">
    <property type="entry name" value="Beta-barrel_TonB"/>
</dbReference>
<name>A0ABR7YFU1_9SPHI</name>
<dbReference type="Gene3D" id="2.170.130.10">
    <property type="entry name" value="TonB-dependent receptor, plug domain"/>
    <property type="match status" value="1"/>
</dbReference>
<gene>
    <name evidence="12" type="ORF">H8B04_11435</name>
</gene>
<feature type="domain" description="TonB-dependent receptor-like beta-barrel" evidence="10">
    <location>
        <begin position="304"/>
        <end position="677"/>
    </location>
</feature>
<evidence type="ECO:0000256" key="7">
    <source>
        <dbReference type="ARBA" id="ARBA00023237"/>
    </source>
</evidence>
<keyword evidence="13" id="KW-1185">Reference proteome</keyword>
<dbReference type="InterPro" id="IPR012910">
    <property type="entry name" value="Plug_dom"/>
</dbReference>
<evidence type="ECO:0000256" key="8">
    <source>
        <dbReference type="PROSITE-ProRule" id="PRU01360"/>
    </source>
</evidence>
<dbReference type="InterPro" id="IPR036942">
    <property type="entry name" value="Beta-barrel_TonB_sf"/>
</dbReference>
<evidence type="ECO:0000256" key="2">
    <source>
        <dbReference type="ARBA" id="ARBA00022448"/>
    </source>
</evidence>
<keyword evidence="3 8" id="KW-1134">Transmembrane beta strand</keyword>
<evidence type="ECO:0000259" key="11">
    <source>
        <dbReference type="Pfam" id="PF07715"/>
    </source>
</evidence>
<comment type="subcellular location">
    <subcellularLocation>
        <location evidence="1 8">Cell outer membrane</location>
        <topology evidence="1 8">Multi-pass membrane protein</topology>
    </subcellularLocation>
</comment>
<evidence type="ECO:0000256" key="3">
    <source>
        <dbReference type="ARBA" id="ARBA00022452"/>
    </source>
</evidence>
<comment type="caution">
    <text evidence="12">The sequence shown here is derived from an EMBL/GenBank/DDBJ whole genome shotgun (WGS) entry which is preliminary data.</text>
</comment>
<sequence>MRGLATIQSNSSPLIIVDDFPYDGDISSINPNDVEDITILKDAAAASIWGARAGNGVIVIRTKKGRNDQKVGISATGSMLATARPDLLYNPDFLNAASTLEVEKFRFDKKMMVENNWTLLSPGVELLIQHRDGKISADDLQQKLDLLKEQDIRKEALDNLYQLGLNRQMQVSLSGGSTGHSYYFSSGYDDNRSHIRGNGYSRLTLSMNDSYQPAKWLDLRASVNYSQDGSPSNGLGISDIVPMENYSAQFPYPYLRLKDENGAALAVPRKYRSAYVEGAPALGLLDWQFRPLDEIELNDITGSSNTVRIFTGANFKLFRRFALGLKYQYLRSQSDRENYYSPESFLVRDLVNSFTQSDMSRVIPLGGIREGSGGSSHWHQGRLQADYNRAWDRHNLSGIAGAEIRQVNQQSAPGYRVYGYDKNTITGTSLFDYSKLYPSRPRNSQRIAQAISNFSDVTDRFLSYYSNVSYSYTQKYTLSASSRWDGSNLFGVKANQRGVPLWSVGGAWLMSEEDFFSTKWVDRLRFRLSYGHNGNVNQRESVYPIVSYMVDTYTQQPSGKLQNIGNPSLRWEKVSNLNGAVDFSLLGSRISGSVEWYSKKANDLIGNNIVAGSTGIYKNGVVYNMTNRLNYASIHTKGIDLELRTVNTSGQVGWQTDWIFNYTGNKVTDYMLESKPIITNYLGVNTNAVVGESLDQLYALPWQGLSSEDGSPLVGKDGVLNKDYTGYLSGLTLDDLLRVGVSVAPYSGSMRHTLTYKAFQLSFNMLLSAGHVFKKSSLNYQDLLNNAKGHQEFQERWQQAGDELSTSVPSLPSSIIANRDLVYQSSQIHFQSASHIRLHDINMGYRLRGTKLNHRLGMESLSVMVNARDLGILWKKTDINVDPSYAYSLYPPQRTYSFTLQLNF</sequence>
<proteinExistence type="inferred from homology"/>